<dbReference type="STRING" id="45851.BHV86_07625"/>
<evidence type="ECO:0000313" key="3">
    <source>
        <dbReference type="Proteomes" id="UP000006238"/>
    </source>
</evidence>
<keyword evidence="1" id="KW-0472">Membrane</keyword>
<dbReference type="RefSeq" id="WP_005601153.1">
    <property type="nucleotide sequence ID" value="NZ_GG663519.1"/>
</dbReference>
<accession>D4RX24</accession>
<feature type="transmembrane region" description="Helical" evidence="1">
    <location>
        <begin position="60"/>
        <end position="78"/>
    </location>
</feature>
<gene>
    <name evidence="2" type="ORF">BUTYVIB_00375</name>
</gene>
<feature type="transmembrane region" description="Helical" evidence="1">
    <location>
        <begin position="7"/>
        <end position="24"/>
    </location>
</feature>
<protein>
    <recommendedName>
        <fullName evidence="4">DUF4129 domain-containing protein</fullName>
    </recommendedName>
</protein>
<keyword evidence="1" id="KW-0812">Transmembrane</keyword>
<evidence type="ECO:0008006" key="4">
    <source>
        <dbReference type="Google" id="ProtNLM"/>
    </source>
</evidence>
<evidence type="ECO:0000313" key="2">
    <source>
        <dbReference type="EMBL" id="EFF69464.1"/>
    </source>
</evidence>
<feature type="transmembrane region" description="Helical" evidence="1">
    <location>
        <begin position="30"/>
        <end position="48"/>
    </location>
</feature>
<organism evidence="2 3">
    <name type="scientific">Eshraghiella crossota DSM 2876</name>
    <dbReference type="NCBI Taxonomy" id="511680"/>
    <lineage>
        <taxon>Bacteria</taxon>
        <taxon>Bacillati</taxon>
        <taxon>Bacillota</taxon>
        <taxon>Clostridia</taxon>
        <taxon>Lachnospirales</taxon>
        <taxon>Lachnospiraceae</taxon>
        <taxon>Eshraghiella</taxon>
    </lineage>
</organism>
<keyword evidence="3" id="KW-1185">Reference proteome</keyword>
<dbReference type="HOGENOM" id="CLU_709183_0_0_9"/>
<comment type="caution">
    <text evidence="2">The sequence shown here is derived from an EMBL/GenBank/DDBJ whole genome shotgun (WGS) entry which is preliminary data.</text>
</comment>
<feature type="transmembrane region" description="Helical" evidence="1">
    <location>
        <begin position="257"/>
        <end position="278"/>
    </location>
</feature>
<keyword evidence="1" id="KW-1133">Transmembrane helix</keyword>
<dbReference type="AlphaFoldDB" id="D4RX24"/>
<dbReference type="Proteomes" id="UP000006238">
    <property type="component" value="Unassembled WGS sequence"/>
</dbReference>
<evidence type="ECO:0000256" key="1">
    <source>
        <dbReference type="SAM" id="Phobius"/>
    </source>
</evidence>
<sequence>MKLSNITKPVTGLLFWSMLTYILYSFTDSSWNLGISMGVAMLIFMLCYMIRIMQNKTAKFFLHFVVMTLFGLAEFGMILYRAPLFIMWIIFIILSIAASFSDKDFISDMNGGYIFISVIVYLIAFIHGTTDMLILYFMEATFIMLHYMQQTAIRQEKNIKTMSSYSVMNEKELYSESSKVTFVSHMILYILCMLIGLIGRIPFFSMICNKIFKIFNRTFDIVKSFKTGEATYPSDDVGIPEENIEVNEEPVTPVHPAWRIIGIVGFTLIMLYLIFLIVDRIRTSIKNRVYMPDLDVKTEVKQIKEKKKLKKRERTDSYRKAIRRIYKVRIKKGRGRRNDDLVSKTPHEQRNKKISEGYEVSRDFVEMYEKARYGRDNVTKDDVRNMHNL</sequence>
<proteinExistence type="predicted"/>
<reference evidence="2 3" key="1">
    <citation type="submission" date="2010-02" db="EMBL/GenBank/DDBJ databases">
        <authorList>
            <person name="Weinstock G."/>
            <person name="Sodergren E."/>
            <person name="Clifton S."/>
            <person name="Fulton L."/>
            <person name="Fulton B."/>
            <person name="Courtney L."/>
            <person name="Fronick C."/>
            <person name="Harrison M."/>
            <person name="Strong C."/>
            <person name="Farmer C."/>
            <person name="Delahaunty K."/>
            <person name="Markovic C."/>
            <person name="Hall O."/>
            <person name="Minx P."/>
            <person name="Tomlinson C."/>
            <person name="Mitreva M."/>
            <person name="Nelson J."/>
            <person name="Hou S."/>
            <person name="Wollam A."/>
            <person name="Pepin K.H."/>
            <person name="Johnson M."/>
            <person name="Bhonagiri V."/>
            <person name="Zhang X."/>
            <person name="Suruliraj S."/>
            <person name="Warren W."/>
            <person name="Chinwalla A."/>
            <person name="Mardis E.R."/>
            <person name="Wilson R.K."/>
        </authorList>
    </citation>
    <scope>NUCLEOTIDE SEQUENCE [LARGE SCALE GENOMIC DNA]</scope>
    <source>
        <strain evidence="2 3">DSM 2876</strain>
    </source>
</reference>
<feature type="transmembrane region" description="Helical" evidence="1">
    <location>
        <begin position="112"/>
        <end position="128"/>
    </location>
</feature>
<dbReference type="EMBL" id="ABWN01000018">
    <property type="protein sequence ID" value="EFF69464.1"/>
    <property type="molecule type" value="Genomic_DNA"/>
</dbReference>
<dbReference type="GeneID" id="98918740"/>
<name>D4RX24_9FIRM</name>
<feature type="transmembrane region" description="Helical" evidence="1">
    <location>
        <begin position="84"/>
        <end position="100"/>
    </location>
</feature>
<feature type="transmembrane region" description="Helical" evidence="1">
    <location>
        <begin position="186"/>
        <end position="207"/>
    </location>
</feature>